<dbReference type="RefSeq" id="WP_227577931.1">
    <property type="nucleotide sequence ID" value="NZ_CP101987.1"/>
</dbReference>
<evidence type="ECO:0000313" key="2">
    <source>
        <dbReference type="Proteomes" id="UP001316384"/>
    </source>
</evidence>
<accession>A0ABY5KRJ8</accession>
<reference evidence="1 2" key="1">
    <citation type="submission" date="2022-07" db="EMBL/GenBank/DDBJ databases">
        <title>Novel species in genus cellulomonas.</title>
        <authorList>
            <person name="Ye L."/>
        </authorList>
    </citation>
    <scope>NUCLEOTIDE SEQUENCE [LARGE SCALE GENOMIC DNA]</scope>
    <source>
        <strain evidence="2">zg-B89</strain>
    </source>
</reference>
<keyword evidence="2" id="KW-1185">Reference proteome</keyword>
<organism evidence="1 2">
    <name type="scientific">Cellulomonas xiejunii</name>
    <dbReference type="NCBI Taxonomy" id="2968083"/>
    <lineage>
        <taxon>Bacteria</taxon>
        <taxon>Bacillati</taxon>
        <taxon>Actinomycetota</taxon>
        <taxon>Actinomycetes</taxon>
        <taxon>Micrococcales</taxon>
        <taxon>Cellulomonadaceae</taxon>
        <taxon>Cellulomonas</taxon>
    </lineage>
</organism>
<name>A0ABY5KRJ8_9CELL</name>
<evidence type="ECO:0000313" key="1">
    <source>
        <dbReference type="EMBL" id="UUI72369.1"/>
    </source>
</evidence>
<protein>
    <submittedName>
        <fullName evidence="1">Uncharacterized protein</fullName>
    </submittedName>
</protein>
<gene>
    <name evidence="1" type="ORF">NP048_02550</name>
</gene>
<proteinExistence type="predicted"/>
<dbReference type="Proteomes" id="UP001316384">
    <property type="component" value="Chromosome"/>
</dbReference>
<sequence>MFRYEVMPPELTSLTRVWYVVDHDRDVWLRGLGTNGPTGHRVFLLCVRGARIPFELDPFVEEQGVPVHQITIFGHSHTAAFTHGIQAHSFDDPEERFAIEELASEAVLAFLTARAAQLGAPAPGLRVRLISGDCPIYGLADFGYRDGVPTDGETND</sequence>
<dbReference type="EMBL" id="CP101987">
    <property type="protein sequence ID" value="UUI72369.1"/>
    <property type="molecule type" value="Genomic_DNA"/>
</dbReference>